<accession>A0ABR2VYR4</accession>
<dbReference type="EC" id="1.1.99.40" evidence="7"/>
<name>A0ABR2VYR4_9FUNG</name>
<evidence type="ECO:0000313" key="7">
    <source>
        <dbReference type="EMBL" id="KAK9710383.1"/>
    </source>
</evidence>
<keyword evidence="4" id="KW-0274">FAD</keyword>
<comment type="caution">
    <text evidence="7">The sequence shown here is derived from an EMBL/GenBank/DDBJ whole genome shotgun (WGS) entry which is preliminary data.</text>
</comment>
<evidence type="ECO:0000259" key="6">
    <source>
        <dbReference type="Pfam" id="PF02913"/>
    </source>
</evidence>
<dbReference type="InterPro" id="IPR004113">
    <property type="entry name" value="FAD-bd_oxidored_4_C"/>
</dbReference>
<dbReference type="GO" id="GO:0016491">
    <property type="term" value="F:oxidoreductase activity"/>
    <property type="evidence" value="ECO:0007669"/>
    <property type="project" value="UniProtKB-KW"/>
</dbReference>
<evidence type="ECO:0000313" key="8">
    <source>
        <dbReference type="Proteomes" id="UP001479436"/>
    </source>
</evidence>
<dbReference type="Gene3D" id="3.30.70.2190">
    <property type="match status" value="1"/>
</dbReference>
<keyword evidence="8" id="KW-1185">Reference proteome</keyword>
<dbReference type="PANTHER" id="PTHR43716:SF1">
    <property type="entry name" value="D-2-HYDROXYGLUTARATE DEHYDROGENASE, MITOCHONDRIAL"/>
    <property type="match status" value="1"/>
</dbReference>
<dbReference type="InterPro" id="IPR051264">
    <property type="entry name" value="FAD-oxidored/transferase_4"/>
</dbReference>
<gene>
    <name evidence="7" type="primary">DLD2_5</name>
    <name evidence="7" type="ORF">K7432_008456</name>
</gene>
<evidence type="ECO:0000256" key="5">
    <source>
        <dbReference type="ARBA" id="ARBA00023002"/>
    </source>
</evidence>
<comment type="similarity">
    <text evidence="2">Belongs to the FAD-binding oxidoreductase/transferase type 4 family.</text>
</comment>
<evidence type="ECO:0000256" key="3">
    <source>
        <dbReference type="ARBA" id="ARBA00022630"/>
    </source>
</evidence>
<evidence type="ECO:0000256" key="1">
    <source>
        <dbReference type="ARBA" id="ARBA00001974"/>
    </source>
</evidence>
<reference evidence="7 8" key="1">
    <citation type="submission" date="2023-04" db="EMBL/GenBank/DDBJ databases">
        <title>Genome of Basidiobolus ranarum AG-B5.</title>
        <authorList>
            <person name="Stajich J.E."/>
            <person name="Carter-House D."/>
            <person name="Gryganskyi A."/>
        </authorList>
    </citation>
    <scope>NUCLEOTIDE SEQUENCE [LARGE SCALE GENOMIC DNA]</scope>
    <source>
        <strain evidence="7 8">AG-B5</strain>
    </source>
</reference>
<dbReference type="Gene3D" id="1.10.45.10">
    <property type="entry name" value="Vanillyl-alcohol Oxidase, Chain A, domain 4"/>
    <property type="match status" value="1"/>
</dbReference>
<dbReference type="Proteomes" id="UP001479436">
    <property type="component" value="Unassembled WGS sequence"/>
</dbReference>
<dbReference type="PANTHER" id="PTHR43716">
    <property type="entry name" value="D-2-HYDROXYGLUTARATE DEHYDROGENASE, MITOCHONDRIAL"/>
    <property type="match status" value="1"/>
</dbReference>
<evidence type="ECO:0000256" key="2">
    <source>
        <dbReference type="ARBA" id="ARBA00008000"/>
    </source>
</evidence>
<evidence type="ECO:0000256" key="4">
    <source>
        <dbReference type="ARBA" id="ARBA00022827"/>
    </source>
</evidence>
<dbReference type="InterPro" id="IPR016164">
    <property type="entry name" value="FAD-linked_Oxase-like_C"/>
</dbReference>
<sequence length="174" mass="19566">MENNHIEDGVIAQDHTQCNNLWSIRESLGEACGATVPIYKYDISLPVPVLYRLVEDLRKRLIDHGVMGPQGSVNDVVGFGHIGDGNIHLTVFAKEFDPKVKSLIEPYIYEWTSQYRGSIAAEHGLGIKNSEFIKYSKSPAMVNMMGQIKNVIDPNGIMNPYKVFNNVRDCQELQ</sequence>
<dbReference type="EMBL" id="JASJQH010007346">
    <property type="protein sequence ID" value="KAK9710383.1"/>
    <property type="molecule type" value="Genomic_DNA"/>
</dbReference>
<proteinExistence type="inferred from homology"/>
<protein>
    <submittedName>
        <fullName evidence="7">D-lactate ferricytochrome c oxidoreductase</fullName>
        <ecNumber evidence="7">1.1.99.40</ecNumber>
    </submittedName>
</protein>
<organism evidence="7 8">
    <name type="scientific">Basidiobolus ranarum</name>
    <dbReference type="NCBI Taxonomy" id="34480"/>
    <lineage>
        <taxon>Eukaryota</taxon>
        <taxon>Fungi</taxon>
        <taxon>Fungi incertae sedis</taxon>
        <taxon>Zoopagomycota</taxon>
        <taxon>Entomophthoromycotina</taxon>
        <taxon>Basidiobolomycetes</taxon>
        <taxon>Basidiobolales</taxon>
        <taxon>Basidiobolaceae</taxon>
        <taxon>Basidiobolus</taxon>
    </lineage>
</organism>
<dbReference type="Pfam" id="PF02913">
    <property type="entry name" value="FAD-oxidase_C"/>
    <property type="match status" value="1"/>
</dbReference>
<comment type="cofactor">
    <cofactor evidence="1">
        <name>FAD</name>
        <dbReference type="ChEBI" id="CHEBI:57692"/>
    </cofactor>
</comment>
<keyword evidence="5 7" id="KW-0560">Oxidoreductase</keyword>
<keyword evidence="3" id="KW-0285">Flavoprotein</keyword>
<dbReference type="SUPFAM" id="SSF55103">
    <property type="entry name" value="FAD-linked oxidases, C-terminal domain"/>
    <property type="match status" value="1"/>
</dbReference>
<dbReference type="InterPro" id="IPR016171">
    <property type="entry name" value="Vanillyl_alc_oxidase_C-sub2"/>
</dbReference>
<dbReference type="Gene3D" id="3.30.70.2740">
    <property type="match status" value="1"/>
</dbReference>
<feature type="domain" description="FAD-binding oxidoreductase/transferase type 4 C-terminal" evidence="6">
    <location>
        <begin position="1"/>
        <end position="163"/>
    </location>
</feature>